<evidence type="ECO:0000313" key="2">
    <source>
        <dbReference type="EMBL" id="SUA04675.1"/>
    </source>
</evidence>
<accession>A0A378V2S7</accession>
<dbReference type="EMBL" id="UGQY01000004">
    <property type="protein sequence ID" value="SUA04675.1"/>
    <property type="molecule type" value="Genomic_DNA"/>
</dbReference>
<dbReference type="AlphaFoldDB" id="A0A378V2S7"/>
<evidence type="ECO:0000256" key="1">
    <source>
        <dbReference type="SAM" id="MobiDB-lite"/>
    </source>
</evidence>
<dbReference type="RefSeq" id="WP_131814525.1">
    <property type="nucleotide sequence ID" value="NZ_JAEQRQ010000002.1"/>
</dbReference>
<organism evidence="2 3">
    <name type="scientific">Mycolicibacterium fortuitum</name>
    <name type="common">Mycobacterium fortuitum</name>
    <dbReference type="NCBI Taxonomy" id="1766"/>
    <lineage>
        <taxon>Bacteria</taxon>
        <taxon>Bacillati</taxon>
        <taxon>Actinomycetota</taxon>
        <taxon>Actinomycetes</taxon>
        <taxon>Mycobacteriales</taxon>
        <taxon>Mycobacteriaceae</taxon>
        <taxon>Mycolicibacterium</taxon>
    </lineage>
</organism>
<reference evidence="2 3" key="1">
    <citation type="submission" date="2018-06" db="EMBL/GenBank/DDBJ databases">
        <authorList>
            <consortium name="Pathogen Informatics"/>
            <person name="Doyle S."/>
        </authorList>
    </citation>
    <scope>NUCLEOTIDE SEQUENCE [LARGE SCALE GENOMIC DNA]</scope>
    <source>
        <strain evidence="2 3">NCTC1542</strain>
    </source>
</reference>
<protein>
    <submittedName>
        <fullName evidence="2">Uncharacterized protein</fullName>
    </submittedName>
</protein>
<proteinExistence type="predicted"/>
<gene>
    <name evidence="2" type="ORF">NCTC1542_06182</name>
</gene>
<name>A0A378V2S7_MYCFO</name>
<sequence>MTTTDDTAVIRQVIIDWVLRGWHLQTGEIFNFRAQLERFYNWDTADVVLHDNADANRTTAAILGTSRHGNRGRETSPGTCEMSHEMPGETGVAVRDWHQFRFSGDAANHQIRY</sequence>
<dbReference type="Proteomes" id="UP000255389">
    <property type="component" value="Unassembled WGS sequence"/>
</dbReference>
<evidence type="ECO:0000313" key="3">
    <source>
        <dbReference type="Proteomes" id="UP000255389"/>
    </source>
</evidence>
<feature type="region of interest" description="Disordered" evidence="1">
    <location>
        <begin position="66"/>
        <end position="86"/>
    </location>
</feature>